<keyword evidence="2" id="KW-1185">Reference proteome</keyword>
<sequence>MTARALTLKGGNANAKVSWWQKESNASSASQNRVAFNVVL</sequence>
<protein>
    <submittedName>
        <fullName evidence="1">Uncharacterized protein</fullName>
    </submittedName>
</protein>
<dbReference type="EMBL" id="AWUE01021528">
    <property type="protein sequence ID" value="OMO61909.1"/>
    <property type="molecule type" value="Genomic_DNA"/>
</dbReference>
<accession>A0A1R3GV07</accession>
<gene>
    <name evidence="1" type="ORF">COLO4_33300</name>
</gene>
<dbReference type="Proteomes" id="UP000187203">
    <property type="component" value="Unassembled WGS sequence"/>
</dbReference>
<dbReference type="AlphaFoldDB" id="A0A1R3GV07"/>
<proteinExistence type="predicted"/>
<organism evidence="1 2">
    <name type="scientific">Corchorus olitorius</name>
    <dbReference type="NCBI Taxonomy" id="93759"/>
    <lineage>
        <taxon>Eukaryota</taxon>
        <taxon>Viridiplantae</taxon>
        <taxon>Streptophyta</taxon>
        <taxon>Embryophyta</taxon>
        <taxon>Tracheophyta</taxon>
        <taxon>Spermatophyta</taxon>
        <taxon>Magnoliopsida</taxon>
        <taxon>eudicotyledons</taxon>
        <taxon>Gunneridae</taxon>
        <taxon>Pentapetalae</taxon>
        <taxon>rosids</taxon>
        <taxon>malvids</taxon>
        <taxon>Malvales</taxon>
        <taxon>Malvaceae</taxon>
        <taxon>Grewioideae</taxon>
        <taxon>Apeibeae</taxon>
        <taxon>Corchorus</taxon>
    </lineage>
</organism>
<dbReference type="OrthoDB" id="10276423at2759"/>
<reference evidence="2" key="1">
    <citation type="submission" date="2013-09" db="EMBL/GenBank/DDBJ databases">
        <title>Corchorus olitorius genome sequencing.</title>
        <authorList>
            <person name="Alam M."/>
            <person name="Haque M.S."/>
            <person name="Islam M.S."/>
            <person name="Emdad E.M."/>
            <person name="Islam M.M."/>
            <person name="Ahmed B."/>
            <person name="Halim A."/>
            <person name="Hossen Q.M.M."/>
            <person name="Hossain M.Z."/>
            <person name="Ahmed R."/>
            <person name="Khan M.M."/>
            <person name="Islam R."/>
            <person name="Rashid M.M."/>
            <person name="Khan S.A."/>
            <person name="Rahman M.S."/>
            <person name="Alam M."/>
            <person name="Yahiya A.S."/>
            <person name="Khan M.S."/>
            <person name="Azam M.S."/>
            <person name="Haque T."/>
            <person name="Lashkar M.Z.H."/>
            <person name="Akhand A.I."/>
            <person name="Morshed G."/>
            <person name="Roy S."/>
            <person name="Uddin K.S."/>
            <person name="Rabeya T."/>
            <person name="Hossain A.S."/>
            <person name="Chowdhury A."/>
            <person name="Snigdha A.R."/>
            <person name="Mortoza M.S."/>
            <person name="Matin S.A."/>
            <person name="Hoque S.M.E."/>
            <person name="Islam M.K."/>
            <person name="Roy D.K."/>
            <person name="Haider R."/>
            <person name="Moosa M.M."/>
            <person name="Elias S.M."/>
            <person name="Hasan A.M."/>
            <person name="Jahan S."/>
            <person name="Shafiuddin M."/>
            <person name="Mahmood N."/>
            <person name="Shommy N.S."/>
        </authorList>
    </citation>
    <scope>NUCLEOTIDE SEQUENCE [LARGE SCALE GENOMIC DNA]</scope>
    <source>
        <strain evidence="2">cv. O-4</strain>
    </source>
</reference>
<evidence type="ECO:0000313" key="2">
    <source>
        <dbReference type="Proteomes" id="UP000187203"/>
    </source>
</evidence>
<comment type="caution">
    <text evidence="1">The sequence shown here is derived from an EMBL/GenBank/DDBJ whole genome shotgun (WGS) entry which is preliminary data.</text>
</comment>
<evidence type="ECO:0000313" key="1">
    <source>
        <dbReference type="EMBL" id="OMO61909.1"/>
    </source>
</evidence>
<name>A0A1R3GV07_9ROSI</name>